<evidence type="ECO:0000313" key="3">
    <source>
        <dbReference type="Proteomes" id="UP000319557"/>
    </source>
</evidence>
<evidence type="ECO:0000313" key="2">
    <source>
        <dbReference type="EMBL" id="QDS90340.1"/>
    </source>
</evidence>
<dbReference type="AlphaFoldDB" id="A0A517M638"/>
<dbReference type="EMBL" id="CP036261">
    <property type="protein sequence ID" value="QDS90340.1"/>
    <property type="molecule type" value="Genomic_DNA"/>
</dbReference>
<reference evidence="2 3" key="1">
    <citation type="submission" date="2019-02" db="EMBL/GenBank/DDBJ databases">
        <title>Deep-cultivation of Planctomycetes and their phenomic and genomic characterization uncovers novel biology.</title>
        <authorList>
            <person name="Wiegand S."/>
            <person name="Jogler M."/>
            <person name="Boedeker C."/>
            <person name="Pinto D."/>
            <person name="Vollmers J."/>
            <person name="Rivas-Marin E."/>
            <person name="Kohn T."/>
            <person name="Peeters S.H."/>
            <person name="Heuer A."/>
            <person name="Rast P."/>
            <person name="Oberbeckmann S."/>
            <person name="Bunk B."/>
            <person name="Jeske O."/>
            <person name="Meyerdierks A."/>
            <person name="Storesund J.E."/>
            <person name="Kallscheuer N."/>
            <person name="Luecker S."/>
            <person name="Lage O.M."/>
            <person name="Pohl T."/>
            <person name="Merkel B.J."/>
            <person name="Hornburger P."/>
            <person name="Mueller R.-W."/>
            <person name="Bruemmer F."/>
            <person name="Labrenz M."/>
            <person name="Spormann A.M."/>
            <person name="Op den Camp H."/>
            <person name="Overmann J."/>
            <person name="Amann R."/>
            <person name="Jetten M.S.M."/>
            <person name="Mascher T."/>
            <person name="Medema M.H."/>
            <person name="Devos D.P."/>
            <person name="Kaster A.-K."/>
            <person name="Ovreas L."/>
            <person name="Rohde M."/>
            <person name="Galperin M.Y."/>
            <person name="Jogler C."/>
        </authorList>
    </citation>
    <scope>NUCLEOTIDE SEQUENCE [LARGE SCALE GENOMIC DNA]</scope>
    <source>
        <strain evidence="2 3">EC9</strain>
    </source>
</reference>
<proteinExistence type="predicted"/>
<sequence>MNRVNVQRNSHPHNKSLATAPPDERQSTQKTSCICTRWPLDNHMDATINSIVSAVPSGVAFDAHYVIDTLIRDHSDTYLLYARTITAATRVTPYMHSEIAKKIDTLSGTLIDRLPHKSLSYNIRENASQCTLWLRL</sequence>
<dbReference type="OrthoDB" id="1494623at2"/>
<name>A0A517M638_9BACT</name>
<accession>A0A517M638</accession>
<protein>
    <submittedName>
        <fullName evidence="2">Uncharacterized protein</fullName>
    </submittedName>
</protein>
<gene>
    <name evidence="2" type="ORF">EC9_45480</name>
</gene>
<evidence type="ECO:0000256" key="1">
    <source>
        <dbReference type="SAM" id="MobiDB-lite"/>
    </source>
</evidence>
<feature type="region of interest" description="Disordered" evidence="1">
    <location>
        <begin position="1"/>
        <end position="29"/>
    </location>
</feature>
<organism evidence="2 3">
    <name type="scientific">Rosistilla ulvae</name>
    <dbReference type="NCBI Taxonomy" id="1930277"/>
    <lineage>
        <taxon>Bacteria</taxon>
        <taxon>Pseudomonadati</taxon>
        <taxon>Planctomycetota</taxon>
        <taxon>Planctomycetia</taxon>
        <taxon>Pirellulales</taxon>
        <taxon>Pirellulaceae</taxon>
        <taxon>Rosistilla</taxon>
    </lineage>
</organism>
<dbReference type="RefSeq" id="WP_145348166.1">
    <property type="nucleotide sequence ID" value="NZ_CP036261.1"/>
</dbReference>
<dbReference type="KEGG" id="ruv:EC9_45480"/>
<dbReference type="Proteomes" id="UP000319557">
    <property type="component" value="Chromosome"/>
</dbReference>
<keyword evidence="3" id="KW-1185">Reference proteome</keyword>